<protein>
    <recommendedName>
        <fullName evidence="9">Nucleoporin NUP188</fullName>
    </recommendedName>
</protein>
<accession>A0AAD7TZM2</accession>
<dbReference type="InterPro" id="IPR048883">
    <property type="entry name" value="Nup188_N-subdom_III"/>
</dbReference>
<keyword evidence="2" id="KW-0813">Transport</keyword>
<dbReference type="Pfam" id="PF10487">
    <property type="entry name" value="Nup188_N"/>
    <property type="match status" value="1"/>
</dbReference>
<keyword evidence="6" id="KW-0906">Nuclear pore complex</keyword>
<dbReference type="InterPro" id="IPR041634">
    <property type="entry name" value="Nup188_C"/>
</dbReference>
<evidence type="ECO:0000259" key="11">
    <source>
        <dbReference type="Pfam" id="PF18378"/>
    </source>
</evidence>
<dbReference type="GO" id="GO:0044611">
    <property type="term" value="C:nuclear pore inner ring"/>
    <property type="evidence" value="ECO:0007669"/>
    <property type="project" value="TreeGrafter"/>
</dbReference>
<dbReference type="InterPro" id="IPR044840">
    <property type="entry name" value="Nup188"/>
</dbReference>
<evidence type="ECO:0000256" key="1">
    <source>
        <dbReference type="ARBA" id="ARBA00004567"/>
    </source>
</evidence>
<proteinExistence type="inferred from homology"/>
<evidence type="ECO:0000256" key="5">
    <source>
        <dbReference type="ARBA" id="ARBA00023010"/>
    </source>
</evidence>
<keyword evidence="4" id="KW-0653">Protein transport</keyword>
<keyword evidence="3" id="KW-0509">mRNA transport</keyword>
<evidence type="ECO:0000256" key="6">
    <source>
        <dbReference type="ARBA" id="ARBA00023132"/>
    </source>
</evidence>
<comment type="subcellular location">
    <subcellularLocation>
        <location evidence="1">Nucleus</location>
        <location evidence="1">Nuclear pore complex</location>
    </subcellularLocation>
</comment>
<feature type="domain" description="Nucleoporin Nup188 N-terminal" evidence="10">
    <location>
        <begin position="44"/>
        <end position="356"/>
    </location>
</feature>
<dbReference type="GO" id="GO:0051028">
    <property type="term" value="P:mRNA transport"/>
    <property type="evidence" value="ECO:0007669"/>
    <property type="project" value="UniProtKB-KW"/>
</dbReference>
<name>A0AAD7TZM2_9APHY</name>
<comment type="similarity">
    <text evidence="8">Belongs to the Nup188 family.</text>
</comment>
<dbReference type="GO" id="GO:0006606">
    <property type="term" value="P:protein import into nucleus"/>
    <property type="evidence" value="ECO:0007669"/>
    <property type="project" value="TreeGrafter"/>
</dbReference>
<gene>
    <name evidence="13" type="ORF">ONZ51_g3010</name>
</gene>
<evidence type="ECO:0000256" key="4">
    <source>
        <dbReference type="ARBA" id="ARBA00022927"/>
    </source>
</evidence>
<evidence type="ECO:0000313" key="13">
    <source>
        <dbReference type="EMBL" id="KAJ8489283.1"/>
    </source>
</evidence>
<evidence type="ECO:0000256" key="7">
    <source>
        <dbReference type="ARBA" id="ARBA00023242"/>
    </source>
</evidence>
<feature type="domain" description="Nuclear pore protein Nup188 C-terminal" evidence="11">
    <location>
        <begin position="1471"/>
        <end position="1654"/>
    </location>
</feature>
<evidence type="ECO:0000313" key="14">
    <source>
        <dbReference type="Proteomes" id="UP001215151"/>
    </source>
</evidence>
<evidence type="ECO:0000256" key="9">
    <source>
        <dbReference type="ARBA" id="ARBA00040174"/>
    </source>
</evidence>
<organism evidence="13 14">
    <name type="scientific">Trametes cubensis</name>
    <dbReference type="NCBI Taxonomy" id="1111947"/>
    <lineage>
        <taxon>Eukaryota</taxon>
        <taxon>Fungi</taxon>
        <taxon>Dikarya</taxon>
        <taxon>Basidiomycota</taxon>
        <taxon>Agaricomycotina</taxon>
        <taxon>Agaricomycetes</taxon>
        <taxon>Polyporales</taxon>
        <taxon>Polyporaceae</taxon>
        <taxon>Trametes</taxon>
    </lineage>
</organism>
<reference evidence="13" key="1">
    <citation type="submission" date="2022-11" db="EMBL/GenBank/DDBJ databases">
        <title>Genome Sequence of Cubamyces cubensis.</title>
        <authorList>
            <person name="Buettner E."/>
        </authorList>
    </citation>
    <scope>NUCLEOTIDE SEQUENCE</scope>
    <source>
        <strain evidence="13">MPL-01</strain>
    </source>
</reference>
<dbReference type="Pfam" id="PF18378">
    <property type="entry name" value="Nup188_C"/>
    <property type="match status" value="1"/>
</dbReference>
<dbReference type="InterPro" id="IPR018864">
    <property type="entry name" value="Nucleoporin_Nup188_N"/>
</dbReference>
<dbReference type="PANTHER" id="PTHR31431">
    <property type="entry name" value="NUCLEOPORIN NUP188 HOMOLOG"/>
    <property type="match status" value="1"/>
</dbReference>
<sequence>MAADTSKRSNLVDVTYQSLHQSLSGRLEGTTLEQLADIIEPRVDQLRNIAEPFGKPSDASKKKIDSGSVTLADGVVLRVEDAHKEFVFAISKKLDIDQVHALVLLRSFLYNEGLPDNVGTDTSSMADELVKAITPFYYSERLHFFRTLIPLLRAEQNAADQAHQVASQYLPKIIPDGGAFANAVIAEYLRKTHAAIPEAAREDTRKAAVWAKQNAKEQLVMLEVLFWTMWSYAECSGPLVAKIFETAYTTHLGSRQENSTFLLDEESVQILQDSAAMWILITVEVLELERVADPNGFEIFGDSGDSNIYWADPDSLKRIHQTVISQGNSNFACTYIAWTFVLARISRIALELKEIPNSYKTFFDSLIPQDGGGYSKDGIRAFELMRTVGLSPDAGLFKLMLTLLTTSPVFVTSLALRNGSSITDPNAVAYRSVLKGLLVTIVELLPVELVPEFDGLLEVWIALFGRSEPQSVAGICRQFWEADWSAGIARRAIVDVSRSRFPVQIKPLVRLLRALTASGFLETDPLSTTEHVRPTAELVEDRLLCTRAVFDFFDELPTYTQVIHTSSCGGAHALYEKLPDRYGSSSATPGPSYMNLRPIRLPGGSLLPARTVGQLLSSDGGDLIVVAWQHKHSGWKLLLEILTDYVNRRRLQSGSGSSYHDVSFGNRGANQPLTLKVDDIGVEMDRNGDESVVVDVLDLIRSVVQDNQELAQQLLLSMESGDPVVSHTMTETQPPDLVQLTTAILEDALTRSVGQHHTTPRTNIITSAMSVLTALLAVPNYSNRVWLYIRSTSSLFGSERNIGIASSVLAAERLTGHYTMTLALLHLVEALFAEASATVLLVTQQNAKLQQVKEEVLMRAARFVHSEIWVEHMGWKYAQLGDRFEIGRRVSSFYLEVFKQSSPALKEAPFAKLSHAIADALLFKATTSTVNPLVASLVTGGSVMTMLYASRRYSDCRRLVYLLESHLALTRTLLTYKQKSPGASKICLLEQALCSRVGGSASFENGSSRADPVDALAAYVNERGMGNIVPVTAMQVLFALCSSLSSSEGSASTIIGHLSDPEATVTNMVRIIQHPYDDALLRNAVWNFVTLAVDKEPALARLFVTGRFRLPSVKGKEKADNSESPTKTVSALSVACDMLEQWKELWELNPKLLASLLRFLDVVWQHGHEHKSSLDPIRQDGKLFNHLAAIVAEELGPTPDCVTEGYVTTDNIDHSDHHDAVSTYCYRSAVKSHAAHVLAADIRIHLQAQEGNASGASKAKPRSYTAIEATLRSEEQISELIPEAAASAYRPELHDEFSDLLKRHYPTLSLDQLQAQEPIVEREYGDDFAFSMALVRLRLSPYASDDEVQVESAFRALHAINMNLSLAHVQTTLAESWQYLLLQVVPYLRGDAAVRSQLLALADSLSANIAGEQRSGEMMSNIHSAQISLLLSLLEIAWFSTSDKKAEIDRFIALVKNVRGIILNTAQPPSKSILGQVTVPFHRPLLQVLYFCSRHSRSLARRPKTLTAEHRLAVAALLDATLVFVVDGLRVTFDRARLQLDLDVDQDMELLVAVFEQCTRPDLNPSPTLWLTRCQETDVVRASLQLFSSMDVVGLSDIGLLRARKQPLYTPHVLTFHMALAGIPAAAERLASEGLLTAYIENAISAAIRDGKIDATIPELPNEESPAHRAYCAMLAIIAGVSTALGRHGQFFESEVCGLLQFYSEQIHRALSWTIDDPLTLPLLEELEQVVNLFGAIAQGTAASTHEAVRRVMQFFTSDALLLLQQLNYALTHPNHLASLFEPITAEERTRFEADKGSSSVRTPSEAIDPMRRPFLARLVHRLYRLTGTLLSALIDISGAETVLLGEPEDWQVSQALIVPHSKVVLGEPASLGTLLELGNCSLDILRLLVDRPPTQALTPATSSEKALDVRDTVAAARRALEAALLYAVTQLAMWLSKPEFDTPQPEAEADTDMLVEGGPGGGGSGDASAAVVAAASLKERRAARKATMTLAERLRRGMTGEMAADLQALLGKAKPVIAKSMTVLGEKDVDLTQALSYFVQERISVPA</sequence>
<keyword evidence="5" id="KW-0811">Translocation</keyword>
<dbReference type="GO" id="GO:0017056">
    <property type="term" value="F:structural constituent of nuclear pore"/>
    <property type="evidence" value="ECO:0007669"/>
    <property type="project" value="InterPro"/>
</dbReference>
<evidence type="ECO:0000256" key="8">
    <source>
        <dbReference type="ARBA" id="ARBA00038387"/>
    </source>
</evidence>
<evidence type="ECO:0000256" key="3">
    <source>
        <dbReference type="ARBA" id="ARBA00022816"/>
    </source>
</evidence>
<keyword evidence="7" id="KW-0539">Nucleus</keyword>
<evidence type="ECO:0000256" key="2">
    <source>
        <dbReference type="ARBA" id="ARBA00022448"/>
    </source>
</evidence>
<dbReference type="PANTHER" id="PTHR31431:SF1">
    <property type="entry name" value="NUCLEOPORIN NUP188"/>
    <property type="match status" value="1"/>
</dbReference>
<dbReference type="Gene3D" id="1.25.10.70">
    <property type="match status" value="1"/>
</dbReference>
<dbReference type="GO" id="GO:0006405">
    <property type="term" value="P:RNA export from nucleus"/>
    <property type="evidence" value="ECO:0007669"/>
    <property type="project" value="TreeGrafter"/>
</dbReference>
<comment type="caution">
    <text evidence="13">The sequence shown here is derived from an EMBL/GenBank/DDBJ whole genome shotgun (WGS) entry which is preliminary data.</text>
</comment>
<feature type="domain" description="Nucleoporin Nup188 N-terminal subdomain III" evidence="12">
    <location>
        <begin position="689"/>
        <end position="1107"/>
    </location>
</feature>
<dbReference type="EMBL" id="JAPEVG010000051">
    <property type="protein sequence ID" value="KAJ8489283.1"/>
    <property type="molecule type" value="Genomic_DNA"/>
</dbReference>
<evidence type="ECO:0000259" key="12">
    <source>
        <dbReference type="Pfam" id="PF21093"/>
    </source>
</evidence>
<keyword evidence="14" id="KW-1185">Reference proteome</keyword>
<dbReference type="Pfam" id="PF21093">
    <property type="entry name" value="Nup188_N-subdom_III"/>
    <property type="match status" value="1"/>
</dbReference>
<dbReference type="Proteomes" id="UP001215151">
    <property type="component" value="Unassembled WGS sequence"/>
</dbReference>
<evidence type="ECO:0000259" key="10">
    <source>
        <dbReference type="Pfam" id="PF10487"/>
    </source>
</evidence>